<dbReference type="RefSeq" id="WP_131897504.1">
    <property type="nucleotide sequence ID" value="NZ_SMKZ01000029.1"/>
</dbReference>
<evidence type="ECO:0000313" key="1">
    <source>
        <dbReference type="EMBL" id="TDE07918.1"/>
    </source>
</evidence>
<reference evidence="1 2" key="1">
    <citation type="submission" date="2019-03" db="EMBL/GenBank/DDBJ databases">
        <title>Draft genome sequences of novel Actinobacteria.</title>
        <authorList>
            <person name="Sahin N."/>
            <person name="Ay H."/>
            <person name="Saygin H."/>
        </authorList>
    </citation>
    <scope>NUCLEOTIDE SEQUENCE [LARGE SCALE GENOMIC DNA]</scope>
    <source>
        <strain evidence="1 2">5K138</strain>
    </source>
</reference>
<dbReference type="AlphaFoldDB" id="A0A4V2Z290"/>
<dbReference type="InterPro" id="IPR012341">
    <property type="entry name" value="6hp_glycosidase-like_sf"/>
</dbReference>
<gene>
    <name evidence="1" type="ORF">E1269_19325</name>
</gene>
<keyword evidence="2" id="KW-1185">Reference proteome</keyword>
<organism evidence="1 2">
    <name type="scientific">Jiangella asiatica</name>
    <dbReference type="NCBI Taxonomy" id="2530372"/>
    <lineage>
        <taxon>Bacteria</taxon>
        <taxon>Bacillati</taxon>
        <taxon>Actinomycetota</taxon>
        <taxon>Actinomycetes</taxon>
        <taxon>Jiangellales</taxon>
        <taxon>Jiangellaceae</taxon>
        <taxon>Jiangella</taxon>
    </lineage>
</organism>
<dbReference type="SUPFAM" id="SSF48208">
    <property type="entry name" value="Six-hairpin glycosidases"/>
    <property type="match status" value="1"/>
</dbReference>
<protein>
    <submittedName>
        <fullName evidence="1">Uncharacterized protein</fullName>
    </submittedName>
</protein>
<dbReference type="InterPro" id="IPR008928">
    <property type="entry name" value="6-hairpin_glycosidase_sf"/>
</dbReference>
<sequence>MEKLFVDFLTAEADVTLMVAPAPRGAGLDVRRGAGTWATLEHPIECAGVDGSLHRSGYDHIASALEGRWTGTAQWRHGDATIRVSDTWEPAGDALTLHRRIRATGPAPEHPDGFRLRLAWSVPSPGPVRLFVPGLIYAVDQYTDGREHSYADHRLAYPLVAAHQVRRGEVIVLKRLTPATFDQAPEREPGQRAFIQRTDIGSVGFSTEPETLTLSANWPYHEGETSAMLDRQGTPATAHFPVDGEDLDITIRYRLWVDAAKTFSTATHRAFSAALAAAAPEPTALPVPLRDSIEVRLDSAAATYRESDDGFAGFALNFDPRHGFGSHPLAFGASFAEHRMGRSEQIFEYGFTGRQLNVAYMLARHNPDAWSERAARVVDAFVDRMCTASGWMYTLWDTGRKRPLYACGDPTGPVMHYLGRSSRPGTYSRMMAEAGSDLLLNISLYNPTTARPSWWDACLRLADFFVRYQDDDGAWYRAYTPDGDPVTGGEWFGTSPAAGKTATSTVVPFLLAVARQATGCHPEAARRYRDAAIRAGEYVLRHSVALDDYRGGTLDNPNVVDKEAAFLVMSAALALHEATGESRWLDAARRSATQAVTWHSIWTVPNIDGTEVATAGVRSVGWGGINSIWGAGVTDIYSLFFAADLVRLARLADDQLFARVAQLIAHSSVQLLSVPERSYGFADIGMQPEGISFCDQGADDGLIRKGDTWGGLAWPYSAGTFGMAKYLDACAEPAPHHQPLNSPIVRK</sequence>
<accession>A0A4V2Z290</accession>
<dbReference type="GO" id="GO:0005975">
    <property type="term" value="P:carbohydrate metabolic process"/>
    <property type="evidence" value="ECO:0007669"/>
    <property type="project" value="InterPro"/>
</dbReference>
<dbReference type="Gene3D" id="1.50.10.10">
    <property type="match status" value="1"/>
</dbReference>
<dbReference type="OrthoDB" id="1171174at2"/>
<dbReference type="Proteomes" id="UP000294739">
    <property type="component" value="Unassembled WGS sequence"/>
</dbReference>
<name>A0A4V2Z290_9ACTN</name>
<comment type="caution">
    <text evidence="1">The sequence shown here is derived from an EMBL/GenBank/DDBJ whole genome shotgun (WGS) entry which is preliminary data.</text>
</comment>
<evidence type="ECO:0000313" key="2">
    <source>
        <dbReference type="Proteomes" id="UP000294739"/>
    </source>
</evidence>
<proteinExistence type="predicted"/>
<dbReference type="EMBL" id="SMKZ01000029">
    <property type="protein sequence ID" value="TDE07918.1"/>
    <property type="molecule type" value="Genomic_DNA"/>
</dbReference>
<dbReference type="InParanoid" id="A0A4V2Z290"/>